<feature type="domain" description="Cation efflux protein transmembrane" evidence="12">
    <location>
        <begin position="21"/>
        <end position="206"/>
    </location>
</feature>
<dbReference type="EMBL" id="CAKOGP040001770">
    <property type="protein sequence ID" value="CAJ1950798.1"/>
    <property type="molecule type" value="Genomic_DNA"/>
</dbReference>
<dbReference type="PANTHER" id="PTHR31937">
    <property type="entry name" value="TRANSMEMBRANE PROTEIN 163"/>
    <property type="match status" value="1"/>
</dbReference>
<evidence type="ECO:0000256" key="8">
    <source>
        <dbReference type="ARBA" id="ARBA00023018"/>
    </source>
</evidence>
<name>A0AAD2FSZ5_9STRA</name>
<keyword evidence="7 11" id="KW-1133">Transmembrane helix</keyword>
<sequence length="253" mass="27321">MNFTGCFKNPTAKHAFYLSVIGCAVEGLFTAVGLAGYFVLGSPLLLVYGLENVVDFISSAVVLWRFYAPGELTKARELELASREERAGVAVSFLILLLGCLVVPAAVGDLEEGAPTDQEVDAALELVMIISFLSVTIFTSLTYLKLKYARILNSESLHKDGLCSVIGLLLSTLIFITSWLINKYPILWKIDAYGAMLCGSIAIFIGSHGIITAVMKKDLPIFSITFWKGETGTEPTNLAAGANEPKTQLSEVV</sequence>
<comment type="subcellular location">
    <subcellularLocation>
        <location evidence="2">Cytoplasmic vesicle</location>
        <location evidence="2">Secretory vesicle</location>
        <location evidence="2">Synaptic vesicle membrane</location>
        <topology evidence="2">Multi-pass membrane protein</topology>
    </subcellularLocation>
    <subcellularLocation>
        <location evidence="1">Early endosome membrane</location>
    </subcellularLocation>
</comment>
<comment type="similarity">
    <text evidence="3">Belongs to the TMEM163 family.</text>
</comment>
<dbReference type="InterPro" id="IPR058533">
    <property type="entry name" value="Cation_efflux_TM"/>
</dbReference>
<evidence type="ECO:0000256" key="4">
    <source>
        <dbReference type="ARBA" id="ARBA00022692"/>
    </source>
</evidence>
<keyword evidence="5" id="KW-0967">Endosome</keyword>
<feature type="transmembrane region" description="Helical" evidence="11">
    <location>
        <begin position="15"/>
        <end position="39"/>
    </location>
</feature>
<dbReference type="Pfam" id="PF01545">
    <property type="entry name" value="Cation_efflux"/>
    <property type="match status" value="1"/>
</dbReference>
<dbReference type="PANTHER" id="PTHR31937:SF2">
    <property type="entry name" value="TRANSMEMBRANE PROTEIN 163"/>
    <property type="match status" value="1"/>
</dbReference>
<keyword evidence="4 11" id="KW-0812">Transmembrane</keyword>
<evidence type="ECO:0000256" key="9">
    <source>
        <dbReference type="ARBA" id="ARBA00023136"/>
    </source>
</evidence>
<accession>A0AAD2FSZ5</accession>
<dbReference type="InterPro" id="IPR026765">
    <property type="entry name" value="Tmem163"/>
</dbReference>
<dbReference type="GO" id="GO:0008324">
    <property type="term" value="F:monoatomic cation transmembrane transporter activity"/>
    <property type="evidence" value="ECO:0007669"/>
    <property type="project" value="InterPro"/>
</dbReference>
<feature type="transmembrane region" description="Helical" evidence="11">
    <location>
        <begin position="193"/>
        <end position="214"/>
    </location>
</feature>
<evidence type="ECO:0000313" key="14">
    <source>
        <dbReference type="Proteomes" id="UP001295423"/>
    </source>
</evidence>
<dbReference type="SUPFAM" id="SSF161111">
    <property type="entry name" value="Cation efflux protein transmembrane domain-like"/>
    <property type="match status" value="1"/>
</dbReference>
<evidence type="ECO:0000256" key="6">
    <source>
        <dbReference type="ARBA" id="ARBA00022833"/>
    </source>
</evidence>
<dbReference type="Proteomes" id="UP001295423">
    <property type="component" value="Unassembled WGS sequence"/>
</dbReference>
<dbReference type="Gene3D" id="1.20.1510.10">
    <property type="entry name" value="Cation efflux protein transmembrane domain"/>
    <property type="match status" value="1"/>
</dbReference>
<keyword evidence="10" id="KW-0968">Cytoplasmic vesicle</keyword>
<feature type="transmembrane region" description="Helical" evidence="11">
    <location>
        <begin position="122"/>
        <end position="141"/>
    </location>
</feature>
<dbReference type="InterPro" id="IPR027469">
    <property type="entry name" value="Cation_efflux_TMD_sf"/>
</dbReference>
<evidence type="ECO:0000256" key="10">
    <source>
        <dbReference type="ARBA" id="ARBA00023329"/>
    </source>
</evidence>
<dbReference type="AlphaFoldDB" id="A0AAD2FSZ5"/>
<protein>
    <recommendedName>
        <fullName evidence="12">Cation efflux protein transmembrane domain-containing protein</fullName>
    </recommendedName>
</protein>
<evidence type="ECO:0000259" key="12">
    <source>
        <dbReference type="Pfam" id="PF01545"/>
    </source>
</evidence>
<keyword evidence="9 11" id="KW-0472">Membrane</keyword>
<evidence type="ECO:0000256" key="3">
    <source>
        <dbReference type="ARBA" id="ARBA00008731"/>
    </source>
</evidence>
<reference evidence="13" key="1">
    <citation type="submission" date="2023-08" db="EMBL/GenBank/DDBJ databases">
        <authorList>
            <person name="Audoor S."/>
            <person name="Bilcke G."/>
        </authorList>
    </citation>
    <scope>NUCLEOTIDE SEQUENCE</scope>
</reference>
<feature type="transmembrane region" description="Helical" evidence="11">
    <location>
        <begin position="87"/>
        <end position="107"/>
    </location>
</feature>
<evidence type="ECO:0000256" key="2">
    <source>
        <dbReference type="ARBA" id="ARBA00004644"/>
    </source>
</evidence>
<evidence type="ECO:0000256" key="7">
    <source>
        <dbReference type="ARBA" id="ARBA00022989"/>
    </source>
</evidence>
<keyword evidence="14" id="KW-1185">Reference proteome</keyword>
<evidence type="ECO:0000313" key="13">
    <source>
        <dbReference type="EMBL" id="CAJ1950798.1"/>
    </source>
</evidence>
<evidence type="ECO:0000256" key="5">
    <source>
        <dbReference type="ARBA" id="ARBA00022753"/>
    </source>
</evidence>
<feature type="transmembrane region" description="Helical" evidence="11">
    <location>
        <begin position="45"/>
        <end position="67"/>
    </location>
</feature>
<organism evidence="13 14">
    <name type="scientific">Cylindrotheca closterium</name>
    <dbReference type="NCBI Taxonomy" id="2856"/>
    <lineage>
        <taxon>Eukaryota</taxon>
        <taxon>Sar</taxon>
        <taxon>Stramenopiles</taxon>
        <taxon>Ochrophyta</taxon>
        <taxon>Bacillariophyta</taxon>
        <taxon>Bacillariophyceae</taxon>
        <taxon>Bacillariophycidae</taxon>
        <taxon>Bacillariales</taxon>
        <taxon>Bacillariaceae</taxon>
        <taxon>Cylindrotheca</taxon>
    </lineage>
</organism>
<feature type="transmembrane region" description="Helical" evidence="11">
    <location>
        <begin position="162"/>
        <end position="181"/>
    </location>
</feature>
<keyword evidence="8" id="KW-0770">Synapse</keyword>
<evidence type="ECO:0000256" key="1">
    <source>
        <dbReference type="ARBA" id="ARBA00004146"/>
    </source>
</evidence>
<comment type="caution">
    <text evidence="13">The sequence shown here is derived from an EMBL/GenBank/DDBJ whole genome shotgun (WGS) entry which is preliminary data.</text>
</comment>
<proteinExistence type="inferred from homology"/>
<dbReference type="GO" id="GO:0031901">
    <property type="term" value="C:early endosome membrane"/>
    <property type="evidence" value="ECO:0007669"/>
    <property type="project" value="UniProtKB-SubCell"/>
</dbReference>
<keyword evidence="6" id="KW-0862">Zinc</keyword>
<gene>
    <name evidence="13" type="ORF">CYCCA115_LOCUS12762</name>
</gene>
<evidence type="ECO:0000256" key="11">
    <source>
        <dbReference type="SAM" id="Phobius"/>
    </source>
</evidence>